<gene>
    <name evidence="2" type="ORF">FHR27_002832</name>
</gene>
<evidence type="ECO:0000256" key="1">
    <source>
        <dbReference type="SAM" id="MobiDB-lite"/>
    </source>
</evidence>
<organism evidence="2 3">
    <name type="scientific">Phytopseudomonas flavescens</name>
    <dbReference type="NCBI Taxonomy" id="29435"/>
    <lineage>
        <taxon>Bacteria</taxon>
        <taxon>Pseudomonadati</taxon>
        <taxon>Pseudomonadota</taxon>
        <taxon>Gammaproteobacteria</taxon>
        <taxon>Pseudomonadales</taxon>
        <taxon>Pseudomonadaceae</taxon>
        <taxon>Phytopseudomonas</taxon>
    </lineage>
</organism>
<accession>A0A7Y9XQD3</accession>
<feature type="compositionally biased region" description="Acidic residues" evidence="1">
    <location>
        <begin position="51"/>
        <end position="64"/>
    </location>
</feature>
<reference evidence="2 3" key="1">
    <citation type="submission" date="2020-07" db="EMBL/GenBank/DDBJ databases">
        <title>Genomic analyses of the natural microbiome of Caenorhabditis elegans.</title>
        <authorList>
            <person name="Samuel B."/>
        </authorList>
    </citation>
    <scope>NUCLEOTIDE SEQUENCE [LARGE SCALE GENOMIC DNA]</scope>
    <source>
        <strain evidence="2 3">BIGb0408</strain>
    </source>
</reference>
<protein>
    <submittedName>
        <fullName evidence="2">Uncharacterized protein</fullName>
    </submittedName>
</protein>
<dbReference type="EMBL" id="JACBYV010000001">
    <property type="protein sequence ID" value="NYH74222.1"/>
    <property type="molecule type" value="Genomic_DNA"/>
</dbReference>
<sequence length="74" mass="8214">MNVNVTDNACDSTRATYQDVLSGAGSLRAQRPMEEDDEPLEQDPGWNTDAQPDELPQEQPEELPQDPGSRQSEI</sequence>
<evidence type="ECO:0000313" key="3">
    <source>
        <dbReference type="Proteomes" id="UP000578688"/>
    </source>
</evidence>
<feature type="region of interest" description="Disordered" evidence="1">
    <location>
        <begin position="21"/>
        <end position="74"/>
    </location>
</feature>
<proteinExistence type="predicted"/>
<dbReference type="RefSeq" id="WP_052493728.1">
    <property type="nucleotide sequence ID" value="NZ_JACBYV010000001.1"/>
</dbReference>
<comment type="caution">
    <text evidence="2">The sequence shown here is derived from an EMBL/GenBank/DDBJ whole genome shotgun (WGS) entry which is preliminary data.</text>
</comment>
<dbReference type="Proteomes" id="UP000578688">
    <property type="component" value="Unassembled WGS sequence"/>
</dbReference>
<name>A0A7Y9XQD3_9GAMM</name>
<keyword evidence="3" id="KW-1185">Reference proteome</keyword>
<evidence type="ECO:0000313" key="2">
    <source>
        <dbReference type="EMBL" id="NYH74222.1"/>
    </source>
</evidence>
<dbReference type="AlphaFoldDB" id="A0A7Y9XQD3"/>